<feature type="compositionally biased region" description="Low complexity" evidence="7">
    <location>
        <begin position="473"/>
        <end position="485"/>
    </location>
</feature>
<evidence type="ECO:0000256" key="3">
    <source>
        <dbReference type="ARBA" id="ARBA00022475"/>
    </source>
</evidence>
<dbReference type="Proteomes" id="UP000318431">
    <property type="component" value="Unassembled WGS sequence"/>
</dbReference>
<dbReference type="PROSITE" id="PS50850">
    <property type="entry name" value="MFS"/>
    <property type="match status" value="1"/>
</dbReference>
<dbReference type="Pfam" id="PF07690">
    <property type="entry name" value="MFS_1"/>
    <property type="match status" value="1"/>
</dbReference>
<evidence type="ECO:0000256" key="1">
    <source>
        <dbReference type="ARBA" id="ARBA00004651"/>
    </source>
</evidence>
<feature type="transmembrane region" description="Helical" evidence="8">
    <location>
        <begin position="331"/>
        <end position="349"/>
    </location>
</feature>
<feature type="transmembrane region" description="Helical" evidence="8">
    <location>
        <begin position="267"/>
        <end position="286"/>
    </location>
</feature>
<feature type="transmembrane region" description="Helical" evidence="8">
    <location>
        <begin position="402"/>
        <end position="420"/>
    </location>
</feature>
<protein>
    <submittedName>
        <fullName evidence="10">EmrB/QacA subfamily drug resistance transporter</fullName>
    </submittedName>
</protein>
<comment type="subcellular location">
    <subcellularLocation>
        <location evidence="1">Cell membrane</location>
        <topology evidence="1">Multi-pass membrane protein</topology>
    </subcellularLocation>
</comment>
<evidence type="ECO:0000313" key="11">
    <source>
        <dbReference type="Proteomes" id="UP000318431"/>
    </source>
</evidence>
<keyword evidence="4 8" id="KW-0812">Transmembrane</keyword>
<keyword evidence="3" id="KW-1003">Cell membrane</keyword>
<feature type="transmembrane region" description="Helical" evidence="8">
    <location>
        <begin position="432"/>
        <end position="455"/>
    </location>
</feature>
<evidence type="ECO:0000256" key="6">
    <source>
        <dbReference type="ARBA" id="ARBA00023136"/>
    </source>
</evidence>
<gene>
    <name evidence="10" type="ORF">IP91_05148</name>
</gene>
<sequence length="485" mass="52689">MTSQELITKRYLPWVVATALFMEQLDSTIVNTAIPTMAISLMVTPLSLKAVVTSYILSLAVAIPVSGWMADRFGTRRVFMSAIAIFTVASILCGLAVNAPMLVAARLLQGFGAAMMMPVGRLTIVRTFPKSELLAAMNFVIIPALIGPLLGPTVGGLIVHWLSWREIFFINVPVGLAAIWLAHKYMPDYRSGEPRPLDVMGLILFGTGVALLSWLLEIFGEHRLDATSWAVLFVISVSLIAAYCWHSLREDHPLLRLTLFRIRTFRVSVLGGFFTRLGVGGLPFLLPLLYQLGLGLPAWQSGLLMMPSAAAAMFMKLFASKLLARFGYRQVLVVNTVLIGVTIAMFSFVQLGTPIWAIVLLSLAQGLFNSLQFSSMNTIAYADVDQKDSSMASTLASSMQQLSMSFGLACGSLITAWYLGDMPQTDRVVLASALHHAFLTLAALTVLSAGMFWTLRRNDGESISRGDKAEQPATAVATAGQTTVQ</sequence>
<proteinExistence type="predicted"/>
<evidence type="ECO:0000313" key="10">
    <source>
        <dbReference type="EMBL" id="TWI60355.1"/>
    </source>
</evidence>
<feature type="transmembrane region" description="Helical" evidence="8">
    <location>
        <begin position="78"/>
        <end position="97"/>
    </location>
</feature>
<dbReference type="PRINTS" id="PR01036">
    <property type="entry name" value="TCRTETB"/>
</dbReference>
<feature type="transmembrane region" description="Helical" evidence="8">
    <location>
        <begin position="228"/>
        <end position="246"/>
    </location>
</feature>
<name>A0A562QUA8_9BURK</name>
<dbReference type="GO" id="GO:0022857">
    <property type="term" value="F:transmembrane transporter activity"/>
    <property type="evidence" value="ECO:0007669"/>
    <property type="project" value="InterPro"/>
</dbReference>
<feature type="domain" description="Major facilitator superfamily (MFS) profile" evidence="9">
    <location>
        <begin position="12"/>
        <end position="460"/>
    </location>
</feature>
<comment type="caution">
    <text evidence="10">The sequence shown here is derived from an EMBL/GenBank/DDBJ whole genome shotgun (WGS) entry which is preliminary data.</text>
</comment>
<dbReference type="NCBIfam" id="TIGR00711">
    <property type="entry name" value="efflux_EmrB"/>
    <property type="match status" value="1"/>
</dbReference>
<evidence type="ECO:0000259" key="9">
    <source>
        <dbReference type="PROSITE" id="PS50850"/>
    </source>
</evidence>
<dbReference type="EMBL" id="VLLB01000018">
    <property type="protein sequence ID" value="TWI60355.1"/>
    <property type="molecule type" value="Genomic_DNA"/>
</dbReference>
<dbReference type="SUPFAM" id="SSF103473">
    <property type="entry name" value="MFS general substrate transporter"/>
    <property type="match status" value="1"/>
</dbReference>
<feature type="transmembrane region" description="Helical" evidence="8">
    <location>
        <begin position="103"/>
        <end position="124"/>
    </location>
</feature>
<evidence type="ECO:0000256" key="5">
    <source>
        <dbReference type="ARBA" id="ARBA00022989"/>
    </source>
</evidence>
<keyword evidence="11" id="KW-1185">Reference proteome</keyword>
<dbReference type="PANTHER" id="PTHR42718">
    <property type="entry name" value="MAJOR FACILITATOR SUPERFAMILY MULTIDRUG TRANSPORTER MFSC"/>
    <property type="match status" value="1"/>
</dbReference>
<dbReference type="AlphaFoldDB" id="A0A562QUA8"/>
<dbReference type="RefSeq" id="WP_145653477.1">
    <property type="nucleotide sequence ID" value="NZ_VLLB01000018.1"/>
</dbReference>
<dbReference type="Gene3D" id="1.20.1250.20">
    <property type="entry name" value="MFS general substrate transporter like domains"/>
    <property type="match status" value="1"/>
</dbReference>
<dbReference type="InterPro" id="IPR004638">
    <property type="entry name" value="EmrB-like"/>
</dbReference>
<feature type="region of interest" description="Disordered" evidence="7">
    <location>
        <begin position="462"/>
        <end position="485"/>
    </location>
</feature>
<keyword evidence="5 8" id="KW-1133">Transmembrane helix</keyword>
<feature type="transmembrane region" description="Helical" evidence="8">
    <location>
        <begin position="136"/>
        <end position="161"/>
    </location>
</feature>
<evidence type="ECO:0000256" key="2">
    <source>
        <dbReference type="ARBA" id="ARBA00022448"/>
    </source>
</evidence>
<dbReference type="CDD" id="cd17503">
    <property type="entry name" value="MFS_LmrB_MDR_like"/>
    <property type="match status" value="1"/>
</dbReference>
<reference evidence="10 11" key="1">
    <citation type="journal article" date="2015" name="Stand. Genomic Sci.">
        <title>Genomic Encyclopedia of Bacterial and Archaeal Type Strains, Phase III: the genomes of soil and plant-associated and newly described type strains.</title>
        <authorList>
            <person name="Whitman W.B."/>
            <person name="Woyke T."/>
            <person name="Klenk H.P."/>
            <person name="Zhou Y."/>
            <person name="Lilburn T.G."/>
            <person name="Beck B.J."/>
            <person name="De Vos P."/>
            <person name="Vandamme P."/>
            <person name="Eisen J.A."/>
            <person name="Garrity G."/>
            <person name="Hugenholtz P."/>
            <person name="Kyrpides N.C."/>
        </authorList>
    </citation>
    <scope>NUCLEOTIDE SEQUENCE [LARGE SCALE GENOMIC DNA]</scope>
    <source>
        <strain evidence="10 11">CGMCC 1.10822</strain>
    </source>
</reference>
<evidence type="ECO:0000256" key="7">
    <source>
        <dbReference type="SAM" id="MobiDB-lite"/>
    </source>
</evidence>
<keyword evidence="2" id="KW-0813">Transport</keyword>
<dbReference type="InterPro" id="IPR020846">
    <property type="entry name" value="MFS_dom"/>
</dbReference>
<accession>A0A562QUA8</accession>
<evidence type="ECO:0000256" key="8">
    <source>
        <dbReference type="SAM" id="Phobius"/>
    </source>
</evidence>
<evidence type="ECO:0000256" key="4">
    <source>
        <dbReference type="ARBA" id="ARBA00022692"/>
    </source>
</evidence>
<feature type="transmembrane region" description="Helical" evidence="8">
    <location>
        <begin position="46"/>
        <end position="66"/>
    </location>
</feature>
<organism evidence="10 11">
    <name type="scientific">Pseudoduganella lurida</name>
    <dbReference type="NCBI Taxonomy" id="1036180"/>
    <lineage>
        <taxon>Bacteria</taxon>
        <taxon>Pseudomonadati</taxon>
        <taxon>Pseudomonadota</taxon>
        <taxon>Betaproteobacteria</taxon>
        <taxon>Burkholderiales</taxon>
        <taxon>Oxalobacteraceae</taxon>
        <taxon>Telluria group</taxon>
        <taxon>Pseudoduganella</taxon>
    </lineage>
</organism>
<dbReference type="InterPro" id="IPR011701">
    <property type="entry name" value="MFS"/>
</dbReference>
<dbReference type="InterPro" id="IPR036259">
    <property type="entry name" value="MFS_trans_sf"/>
</dbReference>
<feature type="transmembrane region" description="Helical" evidence="8">
    <location>
        <begin position="197"/>
        <end position="216"/>
    </location>
</feature>
<dbReference type="GO" id="GO:0005886">
    <property type="term" value="C:plasma membrane"/>
    <property type="evidence" value="ECO:0007669"/>
    <property type="project" value="UniProtKB-SubCell"/>
</dbReference>
<dbReference type="Gene3D" id="1.20.1720.10">
    <property type="entry name" value="Multidrug resistance protein D"/>
    <property type="match status" value="1"/>
</dbReference>
<dbReference type="PANTHER" id="PTHR42718:SF46">
    <property type="entry name" value="BLR6921 PROTEIN"/>
    <property type="match status" value="1"/>
</dbReference>
<feature type="transmembrane region" description="Helical" evidence="8">
    <location>
        <begin position="298"/>
        <end position="319"/>
    </location>
</feature>
<keyword evidence="6 8" id="KW-0472">Membrane</keyword>
<dbReference type="OrthoDB" id="9807274at2"/>